<feature type="region of interest" description="Disordered" evidence="1">
    <location>
        <begin position="220"/>
        <end position="241"/>
    </location>
</feature>
<feature type="compositionally biased region" description="Low complexity" evidence="1">
    <location>
        <begin position="381"/>
        <end position="390"/>
    </location>
</feature>
<feature type="compositionally biased region" description="Low complexity" evidence="1">
    <location>
        <begin position="431"/>
        <end position="440"/>
    </location>
</feature>
<dbReference type="Pfam" id="PF09729">
    <property type="entry name" value="Gti1_Pac2"/>
    <property type="match status" value="1"/>
</dbReference>
<dbReference type="PANTHER" id="PTHR28027:SF2">
    <property type="entry name" value="TRANSCRIPTIONAL REGULATOR MIT1"/>
    <property type="match status" value="1"/>
</dbReference>
<feature type="compositionally biased region" description="Polar residues" evidence="1">
    <location>
        <begin position="391"/>
        <end position="406"/>
    </location>
</feature>
<dbReference type="EMBL" id="KE124072">
    <property type="protein sequence ID" value="EPB83413.1"/>
    <property type="molecule type" value="Genomic_DNA"/>
</dbReference>
<dbReference type="OrthoDB" id="5572844at2759"/>
<evidence type="ECO:0000313" key="3">
    <source>
        <dbReference type="Proteomes" id="UP000014254"/>
    </source>
</evidence>
<dbReference type="InParanoid" id="S2JLL4"/>
<evidence type="ECO:0008006" key="4">
    <source>
        <dbReference type="Google" id="ProtNLM"/>
    </source>
</evidence>
<dbReference type="Proteomes" id="UP000014254">
    <property type="component" value="Unassembled WGS sequence"/>
</dbReference>
<reference evidence="3" key="1">
    <citation type="submission" date="2013-05" db="EMBL/GenBank/DDBJ databases">
        <title>The Genome sequence of Mucor circinelloides f. circinelloides 1006PhL.</title>
        <authorList>
            <consortium name="The Broad Institute Genomics Platform"/>
            <person name="Cuomo C."/>
            <person name="Earl A."/>
            <person name="Findley K."/>
            <person name="Lee S.C."/>
            <person name="Walker B."/>
            <person name="Young S."/>
            <person name="Zeng Q."/>
            <person name="Gargeya S."/>
            <person name="Fitzgerald M."/>
            <person name="Haas B."/>
            <person name="Abouelleil A."/>
            <person name="Allen A.W."/>
            <person name="Alvarado L."/>
            <person name="Arachchi H.M."/>
            <person name="Berlin A.M."/>
            <person name="Chapman S.B."/>
            <person name="Gainer-Dewar J."/>
            <person name="Goldberg J."/>
            <person name="Griggs A."/>
            <person name="Gujja S."/>
            <person name="Hansen M."/>
            <person name="Howarth C."/>
            <person name="Imamovic A."/>
            <person name="Ireland A."/>
            <person name="Larimer J."/>
            <person name="McCowan C."/>
            <person name="Murphy C."/>
            <person name="Pearson M."/>
            <person name="Poon T.W."/>
            <person name="Priest M."/>
            <person name="Roberts A."/>
            <person name="Saif S."/>
            <person name="Shea T."/>
            <person name="Sisk P."/>
            <person name="Sykes S."/>
            <person name="Wortman J."/>
            <person name="Nusbaum C."/>
            <person name="Birren B."/>
        </authorList>
    </citation>
    <scope>NUCLEOTIDE SEQUENCE [LARGE SCALE GENOMIC DNA]</scope>
    <source>
        <strain evidence="3">1006PhL</strain>
    </source>
</reference>
<feature type="region of interest" description="Disordered" evidence="1">
    <location>
        <begin position="348"/>
        <end position="406"/>
    </location>
</feature>
<dbReference type="PANTHER" id="PTHR28027">
    <property type="entry name" value="TRANSCRIPTIONAL REGULATOR MIT1"/>
    <property type="match status" value="1"/>
</dbReference>
<dbReference type="eggNOG" id="KOG4476">
    <property type="taxonomic scope" value="Eukaryota"/>
</dbReference>
<protein>
    <recommendedName>
        <fullName evidence="4">Gti1/Pac2 family protein</fullName>
    </recommendedName>
</protein>
<evidence type="ECO:0000256" key="1">
    <source>
        <dbReference type="SAM" id="MobiDB-lite"/>
    </source>
</evidence>
<dbReference type="GO" id="GO:0003677">
    <property type="term" value="F:DNA binding"/>
    <property type="evidence" value="ECO:0007669"/>
    <property type="project" value="TreeGrafter"/>
</dbReference>
<dbReference type="VEuPathDB" id="FungiDB:HMPREF1544_09843"/>
<feature type="region of interest" description="Disordered" evidence="1">
    <location>
        <begin position="493"/>
        <end position="544"/>
    </location>
</feature>
<proteinExistence type="predicted"/>
<organism evidence="2 3">
    <name type="scientific">Mucor circinelloides f. circinelloides (strain 1006PhL)</name>
    <name type="common">Mucormycosis agent</name>
    <name type="synonym">Calyptromyces circinelloides</name>
    <dbReference type="NCBI Taxonomy" id="1220926"/>
    <lineage>
        <taxon>Eukaryota</taxon>
        <taxon>Fungi</taxon>
        <taxon>Fungi incertae sedis</taxon>
        <taxon>Mucoromycota</taxon>
        <taxon>Mucoromycotina</taxon>
        <taxon>Mucoromycetes</taxon>
        <taxon>Mucorales</taxon>
        <taxon>Mucorineae</taxon>
        <taxon>Mucoraceae</taxon>
        <taxon>Mucor</taxon>
    </lineage>
</organism>
<dbReference type="AlphaFoldDB" id="S2JLL4"/>
<sequence>MPINETFYGFIESTTDALLVFEACRRGKLPKISRRLQDRERGSIKSGTVFVFDERESGIKRWTDGLVWSPSRILGNFLIYRELDGRESLYQHNSRAPFDYDASHFSSPYDYGTQNDSMQSLLGEISNEERNRERNLVGSLTDTYKFRKGGLIKKTISIHLNGSTQHMISYYTRSDVLEGKLATPSSVSDLSNLQISPDLLLKQSFRVPPSVEFAESLLKKPSLSPTSTNSTTSTTATTTAGIRRKLSHVTIGIHSMYEIHPARVSHEEYPPLSLDHSRRSSFELGGNSRKYARTSMENHQNRKSSLFLPSSDARSLNTDKILSFPPLPPPPRPPHYLHQYHHEAAPALPMNSGYTRTSSGTTAPPAPTSKYLFNATNQLHSNSSNSSNNNRLMEQQQRYQQSSVSNDALTRSLFKQDTQDAPFRFQRHYDNSNSSSSSSSSPPPPLSSLYERENGPSLPSPSSLIWSSSTLATNSANAHHSLLHQDCDTSRMMYYQRPSSPPLSQPNTTATSPLSLEPTSTYSSPTSTYHQHPPHYRCERQYSTSSSVSIHQQLFSSSSPGNNL</sequence>
<evidence type="ECO:0000313" key="2">
    <source>
        <dbReference type="EMBL" id="EPB83413.1"/>
    </source>
</evidence>
<feature type="region of interest" description="Disordered" evidence="1">
    <location>
        <begin position="427"/>
        <end position="461"/>
    </location>
</feature>
<name>S2JLL4_MUCC1</name>
<feature type="compositionally biased region" description="Low complexity" evidence="1">
    <location>
        <begin position="508"/>
        <end position="529"/>
    </location>
</feature>
<feature type="compositionally biased region" description="Low complexity" evidence="1">
    <location>
        <begin position="220"/>
        <end position="239"/>
    </location>
</feature>
<accession>S2JLL4</accession>
<dbReference type="InterPro" id="IPR018608">
    <property type="entry name" value="Gti1/Pac2"/>
</dbReference>
<keyword evidence="3" id="KW-1185">Reference proteome</keyword>
<gene>
    <name evidence="2" type="ORF">HMPREF1544_09843</name>
</gene>